<accession>A0A4Y2I6A6</accession>
<comment type="caution">
    <text evidence="2">The sequence shown here is derived from an EMBL/GenBank/DDBJ whole genome shotgun (WGS) entry which is preliminary data.</text>
</comment>
<dbReference type="Proteomes" id="UP000499080">
    <property type="component" value="Unassembled WGS sequence"/>
</dbReference>
<keyword evidence="3" id="KW-1185">Reference proteome</keyword>
<gene>
    <name evidence="2" type="ORF">AVEN_30036_1</name>
</gene>
<evidence type="ECO:0000313" key="3">
    <source>
        <dbReference type="Proteomes" id="UP000499080"/>
    </source>
</evidence>
<dbReference type="EMBL" id="BGPR01002422">
    <property type="protein sequence ID" value="GBM73144.1"/>
    <property type="molecule type" value="Genomic_DNA"/>
</dbReference>
<dbReference type="AlphaFoldDB" id="A0A4Y2I6A6"/>
<reference evidence="2 3" key="1">
    <citation type="journal article" date="2019" name="Sci. Rep.">
        <title>Orb-weaving spider Araneus ventricosus genome elucidates the spidroin gene catalogue.</title>
        <authorList>
            <person name="Kono N."/>
            <person name="Nakamura H."/>
            <person name="Ohtoshi R."/>
            <person name="Moran D.A.P."/>
            <person name="Shinohara A."/>
            <person name="Yoshida Y."/>
            <person name="Fujiwara M."/>
            <person name="Mori M."/>
            <person name="Tomita M."/>
            <person name="Arakawa K."/>
        </authorList>
    </citation>
    <scope>NUCLEOTIDE SEQUENCE [LARGE SCALE GENOMIC DNA]</scope>
</reference>
<evidence type="ECO:0000313" key="2">
    <source>
        <dbReference type="EMBL" id="GBM73144.1"/>
    </source>
</evidence>
<feature type="compositionally biased region" description="Basic residues" evidence="1">
    <location>
        <begin position="163"/>
        <end position="173"/>
    </location>
</feature>
<feature type="region of interest" description="Disordered" evidence="1">
    <location>
        <begin position="154"/>
        <end position="173"/>
    </location>
</feature>
<organism evidence="2 3">
    <name type="scientific">Araneus ventricosus</name>
    <name type="common">Orbweaver spider</name>
    <name type="synonym">Epeira ventricosa</name>
    <dbReference type="NCBI Taxonomy" id="182803"/>
    <lineage>
        <taxon>Eukaryota</taxon>
        <taxon>Metazoa</taxon>
        <taxon>Ecdysozoa</taxon>
        <taxon>Arthropoda</taxon>
        <taxon>Chelicerata</taxon>
        <taxon>Arachnida</taxon>
        <taxon>Araneae</taxon>
        <taxon>Araneomorphae</taxon>
        <taxon>Entelegynae</taxon>
        <taxon>Araneoidea</taxon>
        <taxon>Araneidae</taxon>
        <taxon>Araneus</taxon>
    </lineage>
</organism>
<sequence length="281" mass="31316">MVMKNATIGRMKIGLPILYDELEGKLRALESLGKTQEKSGDFLTPLVESCLQEEVLIAWERSRSNENETESSRSLNDLMAFLQKEVRSEEMMLLARSGFETVSKERGFHCVGKTNWPTHCRCFGPLFRSLSSPVGRVHGLVFHIAAPPRSALTTATSTGHHPTPFRHAARTVRGKRKSSNSTFYLETASSRSSTTPLPATSLGIAVGHHSSDHESSDRCNLAPQRPPRYQISQFHKKIYSLFPRQTAAVKKKKTNAQKLLHGLSAYYSIHIDAADLTQPPM</sequence>
<name>A0A4Y2I6A6_ARAVE</name>
<protein>
    <submittedName>
        <fullName evidence="2">Uncharacterized protein</fullName>
    </submittedName>
</protein>
<evidence type="ECO:0000256" key="1">
    <source>
        <dbReference type="SAM" id="MobiDB-lite"/>
    </source>
</evidence>
<proteinExistence type="predicted"/>